<reference evidence="2" key="1">
    <citation type="submission" date="2016-03" db="EMBL/GenBank/DDBJ databases">
        <authorList>
            <person name="Loux Valentin"/>
        </authorList>
    </citation>
    <scope>NUCLEOTIDE SEQUENCE [LARGE SCALE GENOMIC DNA]</scope>
    <source>
        <strain evidence="2">C1</strain>
    </source>
</reference>
<dbReference type="Proteomes" id="UP000078419">
    <property type="component" value="Unassembled WGS sequence"/>
</dbReference>
<sequence>MILNIATLMSTYILASFLYGVKKIRWEVMTITIY</sequence>
<gene>
    <name evidence="1" type="ORF">ANAPC1_00999</name>
</gene>
<evidence type="ECO:0000313" key="2">
    <source>
        <dbReference type="Proteomes" id="UP000078419"/>
    </source>
</evidence>
<protein>
    <submittedName>
        <fullName evidence="1">Uncharacterized protein</fullName>
    </submittedName>
</protein>
<name>A0AA45ZHW9_ANAPH</name>
<proteinExistence type="predicted"/>
<comment type="caution">
    <text evidence="1">The sequence shown here is derived from an EMBL/GenBank/DDBJ whole genome shotgun (WGS) entry which is preliminary data.</text>
</comment>
<accession>A0AA45ZHW9</accession>
<dbReference type="EMBL" id="FLLR01000048">
    <property type="protein sequence ID" value="SBO14638.1"/>
    <property type="molecule type" value="Genomic_DNA"/>
</dbReference>
<organism evidence="1 2">
    <name type="scientific">Anaplasma phagocytophilum</name>
    <name type="common">Ehrlichia phagocytophila</name>
    <dbReference type="NCBI Taxonomy" id="948"/>
    <lineage>
        <taxon>Bacteria</taxon>
        <taxon>Pseudomonadati</taxon>
        <taxon>Pseudomonadota</taxon>
        <taxon>Alphaproteobacteria</taxon>
        <taxon>Rickettsiales</taxon>
        <taxon>Anaplasmataceae</taxon>
        <taxon>Anaplasma</taxon>
        <taxon>phagocytophilum group</taxon>
    </lineage>
</organism>
<dbReference type="AlphaFoldDB" id="A0AA45ZHW9"/>
<evidence type="ECO:0000313" key="1">
    <source>
        <dbReference type="EMBL" id="SBO14638.1"/>
    </source>
</evidence>